<evidence type="ECO:0008006" key="3">
    <source>
        <dbReference type="Google" id="ProtNLM"/>
    </source>
</evidence>
<sequence length="64" mass="7499">MDSSLIGNFIQFPKTKMVWDATRTTYFDGSDMSQFYDLQHHVTFLKQVDGSLEKYYNDLQGILL</sequence>
<proteinExistence type="predicted"/>
<reference evidence="1 2" key="1">
    <citation type="journal article" date="2012" name="Nat. Biotechnol.">
        <title>Draft genome sequence of pigeonpea (Cajanus cajan), an orphan legume crop of resource-poor farmers.</title>
        <authorList>
            <person name="Varshney R.K."/>
            <person name="Chen W."/>
            <person name="Li Y."/>
            <person name="Bharti A.K."/>
            <person name="Saxena R.K."/>
            <person name="Schlueter J.A."/>
            <person name="Donoghue M.T."/>
            <person name="Azam S."/>
            <person name="Fan G."/>
            <person name="Whaley A.M."/>
            <person name="Farmer A.D."/>
            <person name="Sheridan J."/>
            <person name="Iwata A."/>
            <person name="Tuteja R."/>
            <person name="Penmetsa R.V."/>
            <person name="Wu W."/>
            <person name="Upadhyaya H.D."/>
            <person name="Yang S.P."/>
            <person name="Shah T."/>
            <person name="Saxena K.B."/>
            <person name="Michael T."/>
            <person name="McCombie W.R."/>
            <person name="Yang B."/>
            <person name="Zhang G."/>
            <person name="Yang H."/>
            <person name="Wang J."/>
            <person name="Spillane C."/>
            <person name="Cook D.R."/>
            <person name="May G.D."/>
            <person name="Xu X."/>
            <person name="Jackson S.A."/>
        </authorList>
    </citation>
    <scope>NUCLEOTIDE SEQUENCE [LARGE SCALE GENOMIC DNA]</scope>
    <source>
        <strain evidence="2">cv. Asha</strain>
    </source>
</reference>
<organism evidence="1 2">
    <name type="scientific">Cajanus cajan</name>
    <name type="common">Pigeon pea</name>
    <name type="synonym">Cajanus indicus</name>
    <dbReference type="NCBI Taxonomy" id="3821"/>
    <lineage>
        <taxon>Eukaryota</taxon>
        <taxon>Viridiplantae</taxon>
        <taxon>Streptophyta</taxon>
        <taxon>Embryophyta</taxon>
        <taxon>Tracheophyta</taxon>
        <taxon>Spermatophyta</taxon>
        <taxon>Magnoliopsida</taxon>
        <taxon>eudicotyledons</taxon>
        <taxon>Gunneridae</taxon>
        <taxon>Pentapetalae</taxon>
        <taxon>rosids</taxon>
        <taxon>fabids</taxon>
        <taxon>Fabales</taxon>
        <taxon>Fabaceae</taxon>
        <taxon>Papilionoideae</taxon>
        <taxon>50 kb inversion clade</taxon>
        <taxon>NPAAA clade</taxon>
        <taxon>indigoferoid/millettioid clade</taxon>
        <taxon>Phaseoleae</taxon>
        <taxon>Cajanus</taxon>
    </lineage>
</organism>
<dbReference type="AlphaFoldDB" id="A0A151SLX5"/>
<evidence type="ECO:0000313" key="1">
    <source>
        <dbReference type="EMBL" id="KYP55775.1"/>
    </source>
</evidence>
<dbReference type="Proteomes" id="UP000075243">
    <property type="component" value="Chromosome 11"/>
</dbReference>
<evidence type="ECO:0000313" key="2">
    <source>
        <dbReference type="Proteomes" id="UP000075243"/>
    </source>
</evidence>
<protein>
    <recommendedName>
        <fullName evidence="3">Retrotransposon gag domain-containing protein</fullName>
    </recommendedName>
</protein>
<dbReference type="Gramene" id="C.cajan_01950.t">
    <property type="protein sequence ID" value="C.cajan_01950.t.cds1"/>
    <property type="gene ID" value="C.cajan_01950"/>
</dbReference>
<gene>
    <name evidence="1" type="ORF">KK1_002000</name>
</gene>
<name>A0A151SLX5_CAJCA</name>
<accession>A0A151SLX5</accession>
<keyword evidence="2" id="KW-1185">Reference proteome</keyword>
<dbReference type="EMBL" id="CM003613">
    <property type="protein sequence ID" value="KYP55775.1"/>
    <property type="molecule type" value="Genomic_DNA"/>
</dbReference>